<dbReference type="RefSeq" id="WP_277834504.1">
    <property type="nucleotide sequence ID" value="NZ_JARQZE010000014.1"/>
</dbReference>
<feature type="signal peptide" evidence="1">
    <location>
        <begin position="1"/>
        <end position="20"/>
    </location>
</feature>
<proteinExistence type="predicted"/>
<dbReference type="Pfam" id="PF13557">
    <property type="entry name" value="Phenol_MetA_deg"/>
    <property type="match status" value="1"/>
</dbReference>
<keyword evidence="1" id="KW-0732">Signal</keyword>
<dbReference type="EMBL" id="JBHTMC010000023">
    <property type="protein sequence ID" value="MFD1264049.1"/>
    <property type="molecule type" value="Genomic_DNA"/>
</dbReference>
<keyword evidence="3" id="KW-1185">Reference proteome</keyword>
<reference evidence="3" key="1">
    <citation type="journal article" date="2019" name="Int. J. Syst. Evol. Microbiol.">
        <title>The Global Catalogue of Microorganisms (GCM) 10K type strain sequencing project: providing services to taxonomists for standard genome sequencing and annotation.</title>
        <authorList>
            <consortium name="The Broad Institute Genomics Platform"/>
            <consortium name="The Broad Institute Genome Sequencing Center for Infectious Disease"/>
            <person name="Wu L."/>
            <person name="Ma J."/>
        </authorList>
    </citation>
    <scope>NUCLEOTIDE SEQUENCE [LARGE SCALE GENOMIC DNA]</scope>
    <source>
        <strain evidence="3">CCUG 48884</strain>
    </source>
</reference>
<evidence type="ECO:0000313" key="2">
    <source>
        <dbReference type="EMBL" id="MFD1264049.1"/>
    </source>
</evidence>
<organism evidence="2 3">
    <name type="scientific">Thauera mechernichensis</name>
    <dbReference type="NCBI Taxonomy" id="82788"/>
    <lineage>
        <taxon>Bacteria</taxon>
        <taxon>Pseudomonadati</taxon>
        <taxon>Pseudomonadota</taxon>
        <taxon>Betaproteobacteria</taxon>
        <taxon>Rhodocyclales</taxon>
        <taxon>Zoogloeaceae</taxon>
        <taxon>Thauera</taxon>
    </lineage>
</organism>
<gene>
    <name evidence="2" type="ORF">ACFQ4M_10690</name>
</gene>
<evidence type="ECO:0000256" key="1">
    <source>
        <dbReference type="SAM" id="SignalP"/>
    </source>
</evidence>
<name>A0ABW3WFZ4_9RHOO</name>
<evidence type="ECO:0000313" key="3">
    <source>
        <dbReference type="Proteomes" id="UP001597158"/>
    </source>
</evidence>
<dbReference type="Proteomes" id="UP001597158">
    <property type="component" value="Unassembled WGS sequence"/>
</dbReference>
<accession>A0ABW3WFZ4</accession>
<feature type="chain" id="PRO_5046990914" evidence="1">
    <location>
        <begin position="21"/>
        <end position="291"/>
    </location>
</feature>
<comment type="caution">
    <text evidence="2">The sequence shown here is derived from an EMBL/GenBank/DDBJ whole genome shotgun (WGS) entry which is preliminary data.</text>
</comment>
<protein>
    <submittedName>
        <fullName evidence="2">Transporter</fullName>
    </submittedName>
</protein>
<sequence>MIVRCRLAGLLLAVSPAVWADLPLTVEDLITDKGKVKLDLSLAYANMDRSGVSTGEPIIVQTGPTSFVAVPTLVGERIGNSDTLVATFGLRYGLTAKAEVYARMSSLSSSHRSSGVGGTTSSSEAGFADAWAGVNYQFKQDENGPAVLGFGEIALREKHRHSSASFKSAMLGVTTYTAIDPIVFSLTAAYRFNQSRRNGTQDYRPGNLLLLNPSVGFAVNDRVTLTTGVQWTRRQADRFDGQRQGIDRTATDLLLGVGYGVARGNTLNTTFKVNASGRSGTELRANWLYTF</sequence>
<dbReference type="InterPro" id="IPR025737">
    <property type="entry name" value="FApF"/>
</dbReference>